<organism evidence="1 2">
    <name type="scientific">Cirrhinus mrigala</name>
    <name type="common">Mrigala</name>
    <dbReference type="NCBI Taxonomy" id="683832"/>
    <lineage>
        <taxon>Eukaryota</taxon>
        <taxon>Metazoa</taxon>
        <taxon>Chordata</taxon>
        <taxon>Craniata</taxon>
        <taxon>Vertebrata</taxon>
        <taxon>Euteleostomi</taxon>
        <taxon>Actinopterygii</taxon>
        <taxon>Neopterygii</taxon>
        <taxon>Teleostei</taxon>
        <taxon>Ostariophysi</taxon>
        <taxon>Cypriniformes</taxon>
        <taxon>Cyprinidae</taxon>
        <taxon>Labeoninae</taxon>
        <taxon>Labeonini</taxon>
        <taxon>Cirrhinus</taxon>
    </lineage>
</organism>
<proteinExistence type="predicted"/>
<feature type="non-terminal residue" evidence="1">
    <location>
        <position position="54"/>
    </location>
</feature>
<dbReference type="EMBL" id="JAMKFB020000006">
    <property type="protein sequence ID" value="KAL0191898.1"/>
    <property type="molecule type" value="Genomic_DNA"/>
</dbReference>
<reference evidence="1 2" key="1">
    <citation type="submission" date="2024-05" db="EMBL/GenBank/DDBJ databases">
        <title>Genome sequencing and assembly of Indian major carp, Cirrhinus mrigala (Hamilton, 1822).</title>
        <authorList>
            <person name="Mohindra V."/>
            <person name="Chowdhury L.M."/>
            <person name="Lal K."/>
            <person name="Jena J.K."/>
        </authorList>
    </citation>
    <scope>NUCLEOTIDE SEQUENCE [LARGE SCALE GENOMIC DNA]</scope>
    <source>
        <strain evidence="1">CM1030</strain>
        <tissue evidence="1">Blood</tissue>
    </source>
</reference>
<protein>
    <submittedName>
        <fullName evidence="1">Uncharacterized protein</fullName>
    </submittedName>
</protein>
<evidence type="ECO:0000313" key="2">
    <source>
        <dbReference type="Proteomes" id="UP001529510"/>
    </source>
</evidence>
<dbReference type="Proteomes" id="UP001529510">
    <property type="component" value="Unassembled WGS sequence"/>
</dbReference>
<dbReference type="AlphaFoldDB" id="A0ABD0R1T4"/>
<evidence type="ECO:0000313" key="1">
    <source>
        <dbReference type="EMBL" id="KAL0191898.1"/>
    </source>
</evidence>
<keyword evidence="2" id="KW-1185">Reference proteome</keyword>
<accession>A0ABD0R1T4</accession>
<name>A0ABD0R1T4_CIRMR</name>
<gene>
    <name evidence="1" type="ORF">M9458_014596</name>
</gene>
<comment type="caution">
    <text evidence="1">The sequence shown here is derived from an EMBL/GenBank/DDBJ whole genome shotgun (WGS) entry which is preliminary data.</text>
</comment>
<sequence length="54" mass="5917">MSHCKVAPEGLQNSRHRKVCGKDQVAAVQSPARETCTLRLNRSILCNVSHSNGK</sequence>